<sequence>MPIDVGNSTLYLCDVYDMCKGEGCIKDSLGRETCCCSMDLCNNAYGYGLIYGTALMAAFRQFLV</sequence>
<protein>
    <recommendedName>
        <fullName evidence="3">ET module</fullName>
    </recommendedName>
</protein>
<organism evidence="1 2">
    <name type="scientific">Oesophagostomum dentatum</name>
    <name type="common">Nodular worm</name>
    <dbReference type="NCBI Taxonomy" id="61180"/>
    <lineage>
        <taxon>Eukaryota</taxon>
        <taxon>Metazoa</taxon>
        <taxon>Ecdysozoa</taxon>
        <taxon>Nematoda</taxon>
        <taxon>Chromadorea</taxon>
        <taxon>Rhabditida</taxon>
        <taxon>Rhabditina</taxon>
        <taxon>Rhabditomorpha</taxon>
        <taxon>Strongyloidea</taxon>
        <taxon>Strongylidae</taxon>
        <taxon>Oesophagostomum</taxon>
    </lineage>
</organism>
<proteinExistence type="predicted"/>
<evidence type="ECO:0000313" key="1">
    <source>
        <dbReference type="EMBL" id="KHJ75544.1"/>
    </source>
</evidence>
<reference evidence="1 2" key="1">
    <citation type="submission" date="2014-03" db="EMBL/GenBank/DDBJ databases">
        <title>Draft genome of the hookworm Oesophagostomum dentatum.</title>
        <authorList>
            <person name="Mitreva M."/>
        </authorList>
    </citation>
    <scope>NUCLEOTIDE SEQUENCE [LARGE SCALE GENOMIC DNA]</scope>
    <source>
        <strain evidence="1 2">OD-Hann</strain>
    </source>
</reference>
<evidence type="ECO:0008006" key="3">
    <source>
        <dbReference type="Google" id="ProtNLM"/>
    </source>
</evidence>
<dbReference type="Proteomes" id="UP000053660">
    <property type="component" value="Unassembled WGS sequence"/>
</dbReference>
<keyword evidence="2" id="KW-1185">Reference proteome</keyword>
<dbReference type="EMBL" id="KN612642">
    <property type="protein sequence ID" value="KHJ75544.1"/>
    <property type="molecule type" value="Genomic_DNA"/>
</dbReference>
<dbReference type="AlphaFoldDB" id="A0A0B1RSC5"/>
<dbReference type="OrthoDB" id="5859803at2759"/>
<name>A0A0B1RSC5_OESDE</name>
<accession>A0A0B1RSC5</accession>
<gene>
    <name evidence="1" type="ORF">OESDEN_24840</name>
</gene>
<evidence type="ECO:0000313" key="2">
    <source>
        <dbReference type="Proteomes" id="UP000053660"/>
    </source>
</evidence>